<dbReference type="PROSITE" id="PS50943">
    <property type="entry name" value="HTH_CROC1"/>
    <property type="match status" value="1"/>
</dbReference>
<dbReference type="CDD" id="cd00093">
    <property type="entry name" value="HTH_XRE"/>
    <property type="match status" value="1"/>
</dbReference>
<organism evidence="2 3">
    <name type="scientific">Vagococcus carniphilus</name>
    <dbReference type="NCBI Taxonomy" id="218144"/>
    <lineage>
        <taxon>Bacteria</taxon>
        <taxon>Bacillati</taxon>
        <taxon>Bacillota</taxon>
        <taxon>Bacilli</taxon>
        <taxon>Lactobacillales</taxon>
        <taxon>Enterococcaceae</taxon>
        <taxon>Vagococcus</taxon>
    </lineage>
</organism>
<name>A0AAW8U8J8_9ENTE</name>
<dbReference type="SUPFAM" id="SSF47413">
    <property type="entry name" value="lambda repressor-like DNA-binding domains"/>
    <property type="match status" value="1"/>
</dbReference>
<evidence type="ECO:0000259" key="1">
    <source>
        <dbReference type="PROSITE" id="PS50943"/>
    </source>
</evidence>
<feature type="domain" description="HTH cro/C1-type" evidence="1">
    <location>
        <begin position="52"/>
        <end position="80"/>
    </location>
</feature>
<accession>A0AAW8U8J8</accession>
<protein>
    <submittedName>
        <fullName evidence="2">Helix-turn-helix transcriptional regulator</fullName>
    </submittedName>
</protein>
<reference evidence="2" key="1">
    <citation type="submission" date="2023-03" db="EMBL/GenBank/DDBJ databases">
        <authorList>
            <person name="Shen W."/>
            <person name="Cai J."/>
        </authorList>
    </citation>
    <scope>NUCLEOTIDE SEQUENCE</scope>
    <source>
        <strain evidence="2">P96-3</strain>
    </source>
</reference>
<sequence>MEKKILTNIPEGERDLRIIVWENIERFRKQKGVSVESFCEANAFPIRTYKRNLENNGASVSFPTIQKFAKYLGVNTISLFEYWSQ</sequence>
<evidence type="ECO:0000313" key="3">
    <source>
        <dbReference type="Proteomes" id="UP001268577"/>
    </source>
</evidence>
<dbReference type="RefSeq" id="WP_311985708.1">
    <property type="nucleotide sequence ID" value="NZ_JARQBZ010000038.1"/>
</dbReference>
<dbReference type="Proteomes" id="UP001268577">
    <property type="component" value="Unassembled WGS sequence"/>
</dbReference>
<dbReference type="Gene3D" id="1.10.260.40">
    <property type="entry name" value="lambda repressor-like DNA-binding domains"/>
    <property type="match status" value="1"/>
</dbReference>
<evidence type="ECO:0000313" key="2">
    <source>
        <dbReference type="EMBL" id="MDT2835126.1"/>
    </source>
</evidence>
<dbReference type="EMBL" id="JARQBZ010000038">
    <property type="protein sequence ID" value="MDT2835126.1"/>
    <property type="molecule type" value="Genomic_DNA"/>
</dbReference>
<dbReference type="InterPro" id="IPR010982">
    <property type="entry name" value="Lambda_DNA-bd_dom_sf"/>
</dbReference>
<gene>
    <name evidence="2" type="ORF">P7H70_13885</name>
</gene>
<dbReference type="AlphaFoldDB" id="A0AAW8U8J8"/>
<dbReference type="GO" id="GO:0003677">
    <property type="term" value="F:DNA binding"/>
    <property type="evidence" value="ECO:0007669"/>
    <property type="project" value="InterPro"/>
</dbReference>
<proteinExistence type="predicted"/>
<dbReference type="InterPro" id="IPR001387">
    <property type="entry name" value="Cro/C1-type_HTH"/>
</dbReference>
<comment type="caution">
    <text evidence="2">The sequence shown here is derived from an EMBL/GenBank/DDBJ whole genome shotgun (WGS) entry which is preliminary data.</text>
</comment>